<keyword evidence="2" id="KW-0472">Membrane</keyword>
<feature type="compositionally biased region" description="Acidic residues" evidence="1">
    <location>
        <begin position="209"/>
        <end position="221"/>
    </location>
</feature>
<proteinExistence type="predicted"/>
<keyword evidence="2" id="KW-1133">Transmembrane helix</keyword>
<feature type="transmembrane region" description="Helical" evidence="2">
    <location>
        <begin position="130"/>
        <end position="155"/>
    </location>
</feature>
<feature type="compositionally biased region" description="Basic and acidic residues" evidence="1">
    <location>
        <begin position="272"/>
        <end position="284"/>
    </location>
</feature>
<feature type="compositionally biased region" description="Polar residues" evidence="1">
    <location>
        <begin position="234"/>
        <end position="244"/>
    </location>
</feature>
<feature type="transmembrane region" description="Helical" evidence="2">
    <location>
        <begin position="161"/>
        <end position="182"/>
    </location>
</feature>
<feature type="transmembrane region" description="Helical" evidence="2">
    <location>
        <begin position="417"/>
        <end position="439"/>
    </location>
</feature>
<dbReference type="EMBL" id="JAPFFF010000002">
    <property type="protein sequence ID" value="KAK8896138.1"/>
    <property type="molecule type" value="Genomic_DNA"/>
</dbReference>
<feature type="transmembrane region" description="Helical" evidence="2">
    <location>
        <begin position="75"/>
        <end position="96"/>
    </location>
</feature>
<accession>A0ABR2KYD9</accession>
<evidence type="ECO:0000256" key="2">
    <source>
        <dbReference type="SAM" id="Phobius"/>
    </source>
</evidence>
<feature type="region of interest" description="Disordered" evidence="1">
    <location>
        <begin position="192"/>
        <end position="296"/>
    </location>
</feature>
<feature type="transmembrane region" description="Helical" evidence="2">
    <location>
        <begin position="345"/>
        <end position="365"/>
    </location>
</feature>
<name>A0ABR2KYD9_9EUKA</name>
<comment type="caution">
    <text evidence="3">The sequence shown here is derived from an EMBL/GenBank/DDBJ whole genome shotgun (WGS) entry which is preliminary data.</text>
</comment>
<gene>
    <name evidence="3" type="ORF">M9Y10_014031</name>
</gene>
<feature type="transmembrane region" description="Helical" evidence="2">
    <location>
        <begin position="377"/>
        <end position="397"/>
    </location>
</feature>
<dbReference type="Proteomes" id="UP001470230">
    <property type="component" value="Unassembled WGS sequence"/>
</dbReference>
<evidence type="ECO:0000313" key="3">
    <source>
        <dbReference type="EMBL" id="KAK8896138.1"/>
    </source>
</evidence>
<feature type="transmembrane region" description="Helical" evidence="2">
    <location>
        <begin position="21"/>
        <end position="39"/>
    </location>
</feature>
<feature type="compositionally biased region" description="Acidic residues" evidence="1">
    <location>
        <begin position="246"/>
        <end position="256"/>
    </location>
</feature>
<sequence length="887" mass="102702">MLENDQKQQEKKTKKISFENIIYAVIVTLAAIVLLQFLIVIYFTFAGITFLTLYLLLYEWISLLTKSPLHMFLSILANFSDFGLFFVLALLCVYIIKDYFTLVKIVLKITLGLLKEILEREEDPDNSCGAVCTALLSFFICLIPIGGLIVLFVFIIMRWLFYVSVSLEALILLSILIGTIIYNVKKNKEKKQVENSHKFSETTSSLGEIQEEKENEAENDENNGNNRQEDNNDAESNVLVNNVDYQIEEEEEENDHNDEKSDSQNEVNEPNQNDRKSARNDDHPLFNQNYNNDNDDYSDYFDDSDSDSSFIDKIEALNDSMLSISQLEGMFHNSRKPVRCNNHQTIYRVIISIVIFALQLYSILHPFLNGSISIAEFVIYIVVKLLFGERILAFNLIDILINGKRVLRSIKKKKVKIVFWLVIILYVIVVVAFLAIFIISKLTVFPTINKTIYQENNSKWFKFNEKNLSSIPESYCLTNAQNDGLLKTEDFAMLATLPRLYDVTKSGKCYIKPSMRGLFNSTMKYIFGKDYEKDGIRIMCKKLSHYPLLVITSEKILNQTMSHFSDQNLTLLKKQFDIENKNYFNHHKLEIFNDEGNQLMKNYEECVSVNGTENCEDKWDSFTQYYWPFVYSNKYVEIPGFERYQITIDSDMVIQPEFITSENNNWAGTHYIIGGSYEDSWSVGFFIETVGRKYIPQILENFLPLYKFIRNIAKDVFLQIEWFNKHIFYFDVSSINEMKSLEELYSQFNFSNKALFTIGHSITGTAFKGISFFTSIQGITFEASDGENNMNLINLKKLGESESLITNIYSDGSIFTGIDENCDVNGMLPKRYILPSVYDTACLTAITCSQTMKYVPFCMQVLTQNKKDPLKEFNITFDAYLKHYGYK</sequence>
<evidence type="ECO:0000256" key="1">
    <source>
        <dbReference type="SAM" id="MobiDB-lite"/>
    </source>
</evidence>
<keyword evidence="4" id="KW-1185">Reference proteome</keyword>
<evidence type="ECO:0000313" key="4">
    <source>
        <dbReference type="Proteomes" id="UP001470230"/>
    </source>
</evidence>
<protein>
    <submittedName>
        <fullName evidence="3">Uncharacterized protein</fullName>
    </submittedName>
</protein>
<keyword evidence="2" id="KW-0812">Transmembrane</keyword>
<reference evidence="3 4" key="1">
    <citation type="submission" date="2024-04" db="EMBL/GenBank/DDBJ databases">
        <title>Tritrichomonas musculus Genome.</title>
        <authorList>
            <person name="Alves-Ferreira E."/>
            <person name="Grigg M."/>
            <person name="Lorenzi H."/>
            <person name="Galac M."/>
        </authorList>
    </citation>
    <scope>NUCLEOTIDE SEQUENCE [LARGE SCALE GENOMIC DNA]</scope>
    <source>
        <strain evidence="3 4">EAF2021</strain>
    </source>
</reference>
<organism evidence="3 4">
    <name type="scientific">Tritrichomonas musculus</name>
    <dbReference type="NCBI Taxonomy" id="1915356"/>
    <lineage>
        <taxon>Eukaryota</taxon>
        <taxon>Metamonada</taxon>
        <taxon>Parabasalia</taxon>
        <taxon>Tritrichomonadida</taxon>
        <taxon>Tritrichomonadidae</taxon>
        <taxon>Tritrichomonas</taxon>
    </lineage>
</organism>